<evidence type="ECO:0000256" key="4">
    <source>
        <dbReference type="ARBA" id="ARBA00022737"/>
    </source>
</evidence>
<dbReference type="Pfam" id="PF00684">
    <property type="entry name" value="DnaJ_CXXCXGXG"/>
    <property type="match status" value="1"/>
</dbReference>
<keyword evidence="8 9" id="KW-0143">Chaperone</keyword>
<evidence type="ECO:0000256" key="7">
    <source>
        <dbReference type="ARBA" id="ARBA00023016"/>
    </source>
</evidence>
<dbReference type="SUPFAM" id="SSF46565">
    <property type="entry name" value="Chaperone J-domain"/>
    <property type="match status" value="1"/>
</dbReference>
<evidence type="ECO:0000256" key="3">
    <source>
        <dbReference type="ARBA" id="ARBA00022723"/>
    </source>
</evidence>
<dbReference type="PRINTS" id="PR00625">
    <property type="entry name" value="JDOMAIN"/>
</dbReference>
<comment type="caution">
    <text evidence="9">Lacks conserved residue(s) required for the propagation of feature annotation.</text>
</comment>
<dbReference type="SUPFAM" id="SSF57938">
    <property type="entry name" value="DnaJ/Hsp40 cysteine-rich domain"/>
    <property type="match status" value="1"/>
</dbReference>
<dbReference type="Gene3D" id="2.10.230.10">
    <property type="entry name" value="Heat shock protein DnaJ, cysteine-rich domain"/>
    <property type="match status" value="1"/>
</dbReference>
<dbReference type="InterPro" id="IPR036869">
    <property type="entry name" value="J_dom_sf"/>
</dbReference>
<comment type="subcellular location">
    <subcellularLocation>
        <location evidence="9">Cytoplasm</location>
    </subcellularLocation>
</comment>
<feature type="binding site" evidence="9">
    <location>
        <position position="165"/>
    </location>
    <ligand>
        <name>Zn(2+)</name>
        <dbReference type="ChEBI" id="CHEBI:29105"/>
        <label>2</label>
    </ligand>
</feature>
<evidence type="ECO:0000256" key="8">
    <source>
        <dbReference type="ARBA" id="ARBA00023186"/>
    </source>
</evidence>
<dbReference type="Pfam" id="PF01556">
    <property type="entry name" value="DnaJ_C"/>
    <property type="match status" value="1"/>
</dbReference>
<sequence length="379" mass="40904">MAKQDYYEVLGISKSASQAEIKKGYRKMAIKYHPDKNPDDKGAEESFKKAAEAYEILSDENKKARYDQYGHAAFDGPQGGGGFGGGGMNMDDIFSQFGDIFGGGGGFGGGFGGFGGGGGQRQARVKGSNMRIRVKLTLEEIANGVEKKVKVRRKVQADGVKYKTCSTCNGSGQQMRVTNTILGRMQTATTCSSCSGAGETISSKPNGADAQGLIIKEETVPINIPAGVTEGVQLKVGGKGNDAPGKNSISGDLLVLIEEIQHETLKREGTNIHYDLYVNFSEAVLGTSKEVETVTGKVKIKIEAGTQSGKILRLKGKGLPSIERYGTGDFLIHINVWTPQELNKEQKQFFEKMTDDENFSPNPNTSDKSFFEKVKDMFS</sequence>
<dbReference type="NCBIfam" id="NF008035">
    <property type="entry name" value="PRK10767.1"/>
    <property type="match status" value="1"/>
</dbReference>
<accession>A0ABT5S7U1</accession>
<evidence type="ECO:0000256" key="5">
    <source>
        <dbReference type="ARBA" id="ARBA00022771"/>
    </source>
</evidence>
<dbReference type="CDD" id="cd06257">
    <property type="entry name" value="DnaJ"/>
    <property type="match status" value="1"/>
</dbReference>
<dbReference type="InterPro" id="IPR008971">
    <property type="entry name" value="HSP40/DnaJ_pept-bd"/>
</dbReference>
<dbReference type="Proteomes" id="UP001151478">
    <property type="component" value="Unassembled WGS sequence"/>
</dbReference>
<evidence type="ECO:0000313" key="12">
    <source>
        <dbReference type="Proteomes" id="UP001151478"/>
    </source>
</evidence>
<keyword evidence="6 9" id="KW-0862">Zinc</keyword>
<comment type="similarity">
    <text evidence="9">Belongs to the DnaJ family.</text>
</comment>
<dbReference type="PROSITE" id="PS50076">
    <property type="entry name" value="DNAJ_2"/>
    <property type="match status" value="1"/>
</dbReference>
<feature type="binding site" evidence="9">
    <location>
        <position position="168"/>
    </location>
    <ligand>
        <name>Zn(2+)</name>
        <dbReference type="ChEBI" id="CHEBI:29105"/>
        <label>2</label>
    </ligand>
</feature>
<gene>
    <name evidence="9 11" type="primary">dnaJ</name>
    <name evidence="11" type="ORF">N5A56_006930</name>
</gene>
<keyword evidence="2 9" id="KW-0235">DNA replication</keyword>
<dbReference type="SMART" id="SM00271">
    <property type="entry name" value="DnaJ"/>
    <property type="match status" value="1"/>
</dbReference>
<proteinExistence type="inferred from homology"/>
<evidence type="ECO:0000256" key="6">
    <source>
        <dbReference type="ARBA" id="ARBA00022833"/>
    </source>
</evidence>
<comment type="caution">
    <text evidence="11">The sequence shown here is derived from an EMBL/GenBank/DDBJ whole genome shotgun (WGS) entry which is preliminary data.</text>
</comment>
<comment type="function">
    <text evidence="9">Participates actively in the response to hyperosmotic and heat shock by preventing the aggregation of stress-denatured proteins and by disaggregating proteins, also in an autonomous, DnaK-independent fashion. Unfolded proteins bind initially to DnaJ; upon interaction with the DnaJ-bound protein, DnaK hydrolyzes its bound ATP, resulting in the formation of a stable complex. GrpE releases ADP from DnaK; ATP binding to DnaK triggers the release of the substrate protein, thus completing the reaction cycle. Several rounds of ATP-dependent interactions between DnaJ, DnaK and GrpE are required for fully efficient folding. Also involved, together with DnaK and GrpE, in the DNA replication of plasmids through activation of initiation proteins.</text>
</comment>
<dbReference type="InterPro" id="IPR001305">
    <property type="entry name" value="HSP_DnaJ_Cys-rich_dom"/>
</dbReference>
<dbReference type="EMBL" id="JAOSLC020000003">
    <property type="protein sequence ID" value="MDD7914171.1"/>
    <property type="molecule type" value="Genomic_DNA"/>
</dbReference>
<dbReference type="InterPro" id="IPR001623">
    <property type="entry name" value="DnaJ_domain"/>
</dbReference>
<evidence type="ECO:0000259" key="10">
    <source>
        <dbReference type="PROSITE" id="PS50076"/>
    </source>
</evidence>
<evidence type="ECO:0000313" key="11">
    <source>
        <dbReference type="EMBL" id="MDD7914171.1"/>
    </source>
</evidence>
<name>A0ABT5S7U1_9FLAO</name>
<evidence type="ECO:0000256" key="2">
    <source>
        <dbReference type="ARBA" id="ARBA00022705"/>
    </source>
</evidence>
<feature type="domain" description="J" evidence="10">
    <location>
        <begin position="5"/>
        <end position="70"/>
    </location>
</feature>
<keyword evidence="12" id="KW-1185">Reference proteome</keyword>
<dbReference type="PANTHER" id="PTHR43096">
    <property type="entry name" value="DNAJ HOMOLOG 1, MITOCHONDRIAL-RELATED"/>
    <property type="match status" value="1"/>
</dbReference>
<dbReference type="CDD" id="cd10747">
    <property type="entry name" value="DnaJ_C"/>
    <property type="match status" value="1"/>
</dbReference>
<dbReference type="SUPFAM" id="SSF49493">
    <property type="entry name" value="HSP40/DnaJ peptide-binding domain"/>
    <property type="match status" value="2"/>
</dbReference>
<evidence type="ECO:0000256" key="1">
    <source>
        <dbReference type="ARBA" id="ARBA00022490"/>
    </source>
</evidence>
<keyword evidence="5" id="KW-0863">Zinc-finger</keyword>
<comment type="cofactor">
    <cofactor evidence="9">
        <name>Zn(2+)</name>
        <dbReference type="ChEBI" id="CHEBI:29105"/>
    </cofactor>
    <text evidence="9">Binds 2 Zn(2+) ions per monomer.</text>
</comment>
<dbReference type="PROSITE" id="PS00636">
    <property type="entry name" value="DNAJ_1"/>
    <property type="match status" value="1"/>
</dbReference>
<feature type="binding site" evidence="9">
    <location>
        <position position="194"/>
    </location>
    <ligand>
        <name>Zn(2+)</name>
        <dbReference type="ChEBI" id="CHEBI:29105"/>
        <label>2</label>
    </ligand>
</feature>
<keyword evidence="7 9" id="KW-0346">Stress response</keyword>
<feature type="binding site" evidence="9">
    <location>
        <position position="191"/>
    </location>
    <ligand>
        <name>Zn(2+)</name>
        <dbReference type="ChEBI" id="CHEBI:29105"/>
        <label>2</label>
    </ligand>
</feature>
<dbReference type="PANTHER" id="PTHR43096:SF48">
    <property type="entry name" value="CHAPERONE PROTEIN DNAJ"/>
    <property type="match status" value="1"/>
</dbReference>
<dbReference type="Gene3D" id="1.10.287.110">
    <property type="entry name" value="DnaJ domain"/>
    <property type="match status" value="1"/>
</dbReference>
<dbReference type="InterPro" id="IPR018253">
    <property type="entry name" value="DnaJ_domain_CS"/>
</dbReference>
<reference evidence="11" key="1">
    <citation type="submission" date="2023-02" db="EMBL/GenBank/DDBJ databases">
        <title>Polaribacter ponticola sp. nov., isolated from seawater.</title>
        <authorList>
            <person name="Baek J.H."/>
            <person name="Kim J.M."/>
            <person name="Choi D.G."/>
            <person name="Jeon C.O."/>
        </authorList>
    </citation>
    <scope>NUCLEOTIDE SEQUENCE</scope>
    <source>
        <strain evidence="11">MSW5</strain>
    </source>
</reference>
<keyword evidence="4 9" id="KW-0677">Repeat</keyword>
<comment type="subunit">
    <text evidence="9">Homodimer.</text>
</comment>
<dbReference type="RefSeq" id="WP_265724798.1">
    <property type="nucleotide sequence ID" value="NZ_JAOSLC020000003.1"/>
</dbReference>
<dbReference type="Pfam" id="PF00226">
    <property type="entry name" value="DnaJ"/>
    <property type="match status" value="1"/>
</dbReference>
<dbReference type="HAMAP" id="MF_01152">
    <property type="entry name" value="DnaJ"/>
    <property type="match status" value="1"/>
</dbReference>
<dbReference type="Gene3D" id="2.60.260.20">
    <property type="entry name" value="Urease metallochaperone UreE, N-terminal domain"/>
    <property type="match status" value="2"/>
</dbReference>
<dbReference type="InterPro" id="IPR002939">
    <property type="entry name" value="DnaJ_C"/>
</dbReference>
<dbReference type="CDD" id="cd10719">
    <property type="entry name" value="DnaJ_zf"/>
    <property type="match status" value="1"/>
</dbReference>
<protein>
    <recommendedName>
        <fullName evidence="9">Chaperone protein DnaJ</fullName>
    </recommendedName>
</protein>
<evidence type="ECO:0000256" key="9">
    <source>
        <dbReference type="HAMAP-Rule" id="MF_01152"/>
    </source>
</evidence>
<comment type="domain">
    <text evidence="9">The J domain is necessary and sufficient to stimulate DnaK ATPase activity. Zinc center 1 plays an important role in the autonomous, DnaK-independent chaperone activity of DnaJ. Zinc center 2 is essential for interaction with DnaK and for DnaJ activity.</text>
</comment>
<organism evidence="11 12">
    <name type="scientific">Polaribacter ponticola</name>
    <dbReference type="NCBI Taxonomy" id="2978475"/>
    <lineage>
        <taxon>Bacteria</taxon>
        <taxon>Pseudomonadati</taxon>
        <taxon>Bacteroidota</taxon>
        <taxon>Flavobacteriia</taxon>
        <taxon>Flavobacteriales</taxon>
        <taxon>Flavobacteriaceae</taxon>
    </lineage>
</organism>
<keyword evidence="3 9" id="KW-0479">Metal-binding</keyword>
<dbReference type="InterPro" id="IPR012724">
    <property type="entry name" value="DnaJ"/>
</dbReference>
<keyword evidence="1 9" id="KW-0963">Cytoplasm</keyword>
<dbReference type="InterPro" id="IPR036410">
    <property type="entry name" value="HSP_DnaJ_Cys-rich_dom_sf"/>
</dbReference>